<dbReference type="Pfam" id="PF07007">
    <property type="entry name" value="LprI"/>
    <property type="match status" value="1"/>
</dbReference>
<reference evidence="2" key="2">
    <citation type="submission" date="2020-09" db="EMBL/GenBank/DDBJ databases">
        <authorList>
            <person name="Sun Q."/>
            <person name="Ohkuma M."/>
        </authorList>
    </citation>
    <scope>NUCLEOTIDE SEQUENCE</scope>
    <source>
        <strain evidence="2">JCM 30078</strain>
    </source>
</reference>
<name>A0A917PXK9_9PSED</name>
<sequence>MLSLGATSASAYQACKDIATSQQFLECSLERKEESDKKLNFAYRRLIKNIKTQYSNNSNSLAEYLSKIKNSQRAWITLRNENCALESFEIEEQSQAHVTTLNNCEARMSKERTEYLIKTLGD</sequence>
<protein>
    <recommendedName>
        <fullName evidence="1">Lysozyme inhibitor LprI-like N-terminal domain-containing protein</fullName>
    </recommendedName>
</protein>
<dbReference type="InterPro" id="IPR009739">
    <property type="entry name" value="LprI-like_N"/>
</dbReference>
<reference evidence="2" key="1">
    <citation type="journal article" date="2014" name="Int. J. Syst. Evol. Microbiol.">
        <title>Complete genome sequence of Corynebacterium casei LMG S-19264T (=DSM 44701T), isolated from a smear-ripened cheese.</title>
        <authorList>
            <consortium name="US DOE Joint Genome Institute (JGI-PGF)"/>
            <person name="Walter F."/>
            <person name="Albersmeier A."/>
            <person name="Kalinowski J."/>
            <person name="Ruckert C."/>
        </authorList>
    </citation>
    <scope>NUCLEOTIDE SEQUENCE</scope>
    <source>
        <strain evidence="2">JCM 30078</strain>
    </source>
</reference>
<accession>A0A917PXK9</accession>
<dbReference type="AlphaFoldDB" id="A0A917PXK9"/>
<keyword evidence="3" id="KW-1185">Reference proteome</keyword>
<gene>
    <name evidence="2" type="ORF">GCM10009304_25790</name>
</gene>
<dbReference type="EMBL" id="BMPO01000005">
    <property type="protein sequence ID" value="GGJ98743.1"/>
    <property type="molecule type" value="Genomic_DNA"/>
</dbReference>
<proteinExistence type="predicted"/>
<dbReference type="Gene3D" id="1.20.1270.180">
    <property type="match status" value="1"/>
</dbReference>
<evidence type="ECO:0000313" key="2">
    <source>
        <dbReference type="EMBL" id="GGJ98743.1"/>
    </source>
</evidence>
<organism evidence="2 3">
    <name type="scientific">Pseudomonas matsuisoli</name>
    <dbReference type="NCBI Taxonomy" id="1515666"/>
    <lineage>
        <taxon>Bacteria</taxon>
        <taxon>Pseudomonadati</taxon>
        <taxon>Pseudomonadota</taxon>
        <taxon>Gammaproteobacteria</taxon>
        <taxon>Pseudomonadales</taxon>
        <taxon>Pseudomonadaceae</taxon>
        <taxon>Pseudomonas</taxon>
    </lineage>
</organism>
<dbReference type="RefSeq" id="WP_373293588.1">
    <property type="nucleotide sequence ID" value="NZ_BMPO01000005.1"/>
</dbReference>
<comment type="caution">
    <text evidence="2">The sequence shown here is derived from an EMBL/GenBank/DDBJ whole genome shotgun (WGS) entry which is preliminary data.</text>
</comment>
<dbReference type="Proteomes" id="UP000635983">
    <property type="component" value="Unassembled WGS sequence"/>
</dbReference>
<evidence type="ECO:0000313" key="3">
    <source>
        <dbReference type="Proteomes" id="UP000635983"/>
    </source>
</evidence>
<evidence type="ECO:0000259" key="1">
    <source>
        <dbReference type="Pfam" id="PF07007"/>
    </source>
</evidence>
<feature type="domain" description="Lysozyme inhibitor LprI-like N-terminal" evidence="1">
    <location>
        <begin position="16"/>
        <end position="116"/>
    </location>
</feature>